<comment type="caution">
    <text evidence="2">The sequence shown here is derived from an EMBL/GenBank/DDBJ whole genome shotgun (WGS) entry which is preliminary data.</text>
</comment>
<proteinExistence type="predicted"/>
<evidence type="ECO:0000313" key="3">
    <source>
        <dbReference type="Proteomes" id="UP001500058"/>
    </source>
</evidence>
<dbReference type="PROSITE" id="PS50943">
    <property type="entry name" value="HTH_CROC1"/>
    <property type="match status" value="1"/>
</dbReference>
<protein>
    <recommendedName>
        <fullName evidence="1">HTH cro/C1-type domain-containing protein</fullName>
    </recommendedName>
</protein>
<dbReference type="CDD" id="cd00093">
    <property type="entry name" value="HTH_XRE"/>
    <property type="match status" value="1"/>
</dbReference>
<keyword evidence="3" id="KW-1185">Reference proteome</keyword>
<dbReference type="InterPro" id="IPR001387">
    <property type="entry name" value="Cro/C1-type_HTH"/>
</dbReference>
<reference evidence="3" key="1">
    <citation type="journal article" date="2019" name="Int. J. Syst. Evol. Microbiol.">
        <title>The Global Catalogue of Microorganisms (GCM) 10K type strain sequencing project: providing services to taxonomists for standard genome sequencing and annotation.</title>
        <authorList>
            <consortium name="The Broad Institute Genomics Platform"/>
            <consortium name="The Broad Institute Genome Sequencing Center for Infectious Disease"/>
            <person name="Wu L."/>
            <person name="Ma J."/>
        </authorList>
    </citation>
    <scope>NUCLEOTIDE SEQUENCE [LARGE SCALE GENOMIC DNA]</scope>
    <source>
        <strain evidence="3">JCM 6921</strain>
    </source>
</reference>
<sequence>MRRTLPEPPGLQKIQLSPTLRLMTEQQRPRTQVTDATGKNVAANVRRVREGRGLSTYALSGLLRQAGRPISPSALAKIERAERRVDVGDLMALAVALNIAPSGLLLPVDTDPLDEVEITGSKPVHAIEAWEWIDGRGPLGQPVSGGAYALYEAVMTYRLFGRPHWLVDMENEEDEGRVPRTSASRIMRAAGIEATTENGKTRYRLKRQEDDADG</sequence>
<dbReference type="EMBL" id="BAAATJ010000002">
    <property type="protein sequence ID" value="GAA2387014.1"/>
    <property type="molecule type" value="Genomic_DNA"/>
</dbReference>
<dbReference type="SMART" id="SM00530">
    <property type="entry name" value="HTH_XRE"/>
    <property type="match status" value="1"/>
</dbReference>
<organism evidence="2 3">
    <name type="scientific">Streptomyces glaucosporus</name>
    <dbReference type="NCBI Taxonomy" id="284044"/>
    <lineage>
        <taxon>Bacteria</taxon>
        <taxon>Bacillati</taxon>
        <taxon>Actinomycetota</taxon>
        <taxon>Actinomycetes</taxon>
        <taxon>Kitasatosporales</taxon>
        <taxon>Streptomycetaceae</taxon>
        <taxon>Streptomyces</taxon>
    </lineage>
</organism>
<feature type="domain" description="HTH cro/C1-type" evidence="1">
    <location>
        <begin position="70"/>
        <end position="104"/>
    </location>
</feature>
<evidence type="ECO:0000313" key="2">
    <source>
        <dbReference type="EMBL" id="GAA2387014.1"/>
    </source>
</evidence>
<dbReference type="Gene3D" id="1.10.260.40">
    <property type="entry name" value="lambda repressor-like DNA-binding domains"/>
    <property type="match status" value="1"/>
</dbReference>
<evidence type="ECO:0000259" key="1">
    <source>
        <dbReference type="PROSITE" id="PS50943"/>
    </source>
</evidence>
<gene>
    <name evidence="2" type="ORF">GCM10010420_07430</name>
</gene>
<accession>A0ABP5USL3</accession>
<name>A0ABP5USL3_9ACTN</name>
<dbReference type="SUPFAM" id="SSF47413">
    <property type="entry name" value="lambda repressor-like DNA-binding domains"/>
    <property type="match status" value="1"/>
</dbReference>
<dbReference type="InterPro" id="IPR010982">
    <property type="entry name" value="Lambda_DNA-bd_dom_sf"/>
</dbReference>
<dbReference type="Proteomes" id="UP001500058">
    <property type="component" value="Unassembled WGS sequence"/>
</dbReference>